<evidence type="ECO:0000313" key="2">
    <source>
        <dbReference type="Proteomes" id="UP000297149"/>
    </source>
</evidence>
<dbReference type="EMBL" id="CP039396">
    <property type="protein sequence ID" value="QCD41323.1"/>
    <property type="molecule type" value="Genomic_DNA"/>
</dbReference>
<dbReference type="Proteomes" id="UP000297149">
    <property type="component" value="Chromosome"/>
</dbReference>
<evidence type="ECO:0000313" key="1">
    <source>
        <dbReference type="EMBL" id="QCD41323.1"/>
    </source>
</evidence>
<gene>
    <name evidence="1" type="ORF">E7747_02770</name>
</gene>
<dbReference type="Gene3D" id="3.30.420.250">
    <property type="match status" value="1"/>
</dbReference>
<dbReference type="KEGG" id="ddb:E7747_02770"/>
<dbReference type="Gene3D" id="3.30.420.260">
    <property type="match status" value="1"/>
</dbReference>
<dbReference type="InterPro" id="IPR024213">
    <property type="entry name" value="DUF3822"/>
</dbReference>
<accession>A0A4P7W0G0</accession>
<dbReference type="AlphaFoldDB" id="A0A4P7W0G0"/>
<keyword evidence="2" id="KW-1185">Reference proteome</keyword>
<proteinExistence type="predicted"/>
<reference evidence="2" key="1">
    <citation type="submission" date="2019-02" db="EMBL/GenBank/DDBJ databases">
        <title>Isolation and identification of novel species under the genus Muribaculum.</title>
        <authorList>
            <person name="Miyake S."/>
            <person name="Ding Y."/>
            <person name="Low A."/>
            <person name="Soh M."/>
            <person name="Seedorf H."/>
        </authorList>
    </citation>
    <scope>NUCLEOTIDE SEQUENCE [LARGE SCALE GENOMIC DNA]</scope>
    <source>
        <strain evidence="2">H5</strain>
    </source>
</reference>
<dbReference type="CDD" id="cd24013">
    <property type="entry name" value="ASKHA_ATPase_BT3980-like"/>
    <property type="match status" value="1"/>
</dbReference>
<organism evidence="1 2">
    <name type="scientific">Duncaniella dubosii</name>
    <dbReference type="NCBI Taxonomy" id="2518971"/>
    <lineage>
        <taxon>Bacteria</taxon>
        <taxon>Pseudomonadati</taxon>
        <taxon>Bacteroidota</taxon>
        <taxon>Bacteroidia</taxon>
        <taxon>Bacteroidales</taxon>
        <taxon>Muribaculaceae</taxon>
        <taxon>Duncaniella</taxon>
    </lineage>
</organism>
<protein>
    <submittedName>
        <fullName evidence="1">DUF3822 family protein</fullName>
    </submittedName>
</protein>
<dbReference type="Pfam" id="PF12864">
    <property type="entry name" value="DUF3822"/>
    <property type="match status" value="1"/>
</dbReference>
<name>A0A4P7W0G0_9BACT</name>
<dbReference type="RefSeq" id="WP_136413957.1">
    <property type="nucleotide sequence ID" value="NZ_CP039396.1"/>
</dbReference>
<sequence>MAHEALSDKIETPELWNLLLRISRDALHVVIYSIVEDNSLVYRRFNLDTASSSWIGALQNVIYDNPAILSDFRRVYCVVETDKYLIVPSECESESDRCLLFGTAFPGSGLEMAVDDTATHNAIALTAIEPELRGFINRTFQRVSIVSHIASLCRYATLNGSHGNKVRMIANLHERSVDVIVIDGRRLMLANTFAYDKPDDAAYYLLAVRQRLGLDAHNDELFLAGDQACREEIMPMLRNFVARVMPIIFPPQMFKAGKEAMLVPFDLITLPLCE</sequence>